<dbReference type="PROSITE" id="PS50110">
    <property type="entry name" value="RESPONSE_REGULATORY"/>
    <property type="match status" value="1"/>
</dbReference>
<evidence type="ECO:0000313" key="5">
    <source>
        <dbReference type="Proteomes" id="UP001431217"/>
    </source>
</evidence>
<dbReference type="Gene3D" id="3.40.50.2300">
    <property type="match status" value="1"/>
</dbReference>
<gene>
    <name evidence="4" type="ORF">M2650_05410</name>
</gene>
<dbReference type="InterPro" id="IPR011006">
    <property type="entry name" value="CheY-like_superfamily"/>
</dbReference>
<reference evidence="4 5" key="1">
    <citation type="submission" date="2022-05" db="EMBL/GenBank/DDBJ databases">
        <title>Luteimonas sp. SX5, whole genome shotgun sequencing project.</title>
        <authorList>
            <person name="Zhao G."/>
            <person name="Shen L."/>
        </authorList>
    </citation>
    <scope>NUCLEOTIDE SEQUENCE [LARGE SCALE GENOMIC DNA]</scope>
    <source>
        <strain evidence="4 5">SX5</strain>
    </source>
</reference>
<evidence type="ECO:0000256" key="2">
    <source>
        <dbReference type="PROSITE-ProRule" id="PRU00169"/>
    </source>
</evidence>
<protein>
    <recommendedName>
        <fullName evidence="3">Response regulatory domain-containing protein</fullName>
    </recommendedName>
</protein>
<dbReference type="PANTHER" id="PTHR43214:SF43">
    <property type="entry name" value="TWO-COMPONENT RESPONSE REGULATOR"/>
    <property type="match status" value="1"/>
</dbReference>
<name>A0ABT0MIJ2_9GAMM</name>
<evidence type="ECO:0000256" key="1">
    <source>
        <dbReference type="ARBA" id="ARBA00023125"/>
    </source>
</evidence>
<dbReference type="SUPFAM" id="SSF52172">
    <property type="entry name" value="CheY-like"/>
    <property type="match status" value="1"/>
</dbReference>
<comment type="caution">
    <text evidence="2">Lacks conserved residue(s) required for the propagation of feature annotation.</text>
</comment>
<dbReference type="Proteomes" id="UP001431217">
    <property type="component" value="Unassembled WGS sequence"/>
</dbReference>
<dbReference type="InterPro" id="IPR039420">
    <property type="entry name" value="WalR-like"/>
</dbReference>
<proteinExistence type="predicted"/>
<comment type="caution">
    <text evidence="4">The sequence shown here is derived from an EMBL/GenBank/DDBJ whole genome shotgun (WGS) entry which is preliminary data.</text>
</comment>
<dbReference type="EMBL" id="JAMBEP010000001">
    <property type="protein sequence ID" value="MCL1634069.1"/>
    <property type="molecule type" value="Genomic_DNA"/>
</dbReference>
<feature type="domain" description="Response regulatory" evidence="3">
    <location>
        <begin position="14"/>
        <end position="127"/>
    </location>
</feature>
<sequence length="129" mass="14217">MSALPSLAADRPIRVLVLEESSFRREGAHNLLQRYASLDVVMATHDVAEGLRMASRRPPDVVLVNMDQDAARIVREVKQRQPHARVIALLPSSDPGVARTLRNAGADELVFGVLRAATLVDAIFRQVTR</sequence>
<evidence type="ECO:0000259" key="3">
    <source>
        <dbReference type="PROSITE" id="PS50110"/>
    </source>
</evidence>
<keyword evidence="1" id="KW-0238">DNA-binding</keyword>
<dbReference type="PANTHER" id="PTHR43214">
    <property type="entry name" value="TWO-COMPONENT RESPONSE REGULATOR"/>
    <property type="match status" value="1"/>
</dbReference>
<accession>A0ABT0MIJ2</accession>
<dbReference type="InterPro" id="IPR001789">
    <property type="entry name" value="Sig_transdc_resp-reg_receiver"/>
</dbReference>
<organism evidence="4 5">
    <name type="scientific">Luteimonas galliterrae</name>
    <dbReference type="NCBI Taxonomy" id="2940486"/>
    <lineage>
        <taxon>Bacteria</taxon>
        <taxon>Pseudomonadati</taxon>
        <taxon>Pseudomonadota</taxon>
        <taxon>Gammaproteobacteria</taxon>
        <taxon>Lysobacterales</taxon>
        <taxon>Lysobacteraceae</taxon>
        <taxon>Luteimonas</taxon>
    </lineage>
</organism>
<dbReference type="RefSeq" id="WP_249472200.1">
    <property type="nucleotide sequence ID" value="NZ_JAMBEP010000001.1"/>
</dbReference>
<evidence type="ECO:0000313" key="4">
    <source>
        <dbReference type="EMBL" id="MCL1634069.1"/>
    </source>
</evidence>
<keyword evidence="5" id="KW-1185">Reference proteome</keyword>